<evidence type="ECO:0000313" key="4">
    <source>
        <dbReference type="Proteomes" id="UP000027345"/>
    </source>
</evidence>
<comment type="caution">
    <text evidence="3">The sequence shown here is derived from an EMBL/GenBank/DDBJ whole genome shotgun (WGS) entry which is preliminary data.</text>
</comment>
<accession>A0A066TS00</accession>
<proteinExistence type="predicted"/>
<gene>
    <name evidence="3" type="ORF">DV20_41360</name>
</gene>
<dbReference type="Pfam" id="PF02585">
    <property type="entry name" value="PIG-L"/>
    <property type="match status" value="1"/>
</dbReference>
<dbReference type="GO" id="GO:0016137">
    <property type="term" value="P:glycoside metabolic process"/>
    <property type="evidence" value="ECO:0007669"/>
    <property type="project" value="UniProtKB-ARBA"/>
</dbReference>
<keyword evidence="2" id="KW-0732">Signal</keyword>
<feature type="chain" id="PRO_5001626599" description="GlcNAc-PI de-N-acetylase" evidence="2">
    <location>
        <begin position="29"/>
        <end position="304"/>
    </location>
</feature>
<evidence type="ECO:0008006" key="5">
    <source>
        <dbReference type="Google" id="ProtNLM"/>
    </source>
</evidence>
<dbReference type="RefSeq" id="WP_043789002.1">
    <property type="nucleotide sequence ID" value="NZ_JMQI01000082.1"/>
</dbReference>
<dbReference type="eggNOG" id="COG2120">
    <property type="taxonomic scope" value="Bacteria"/>
</dbReference>
<feature type="signal peptide" evidence="2">
    <location>
        <begin position="1"/>
        <end position="28"/>
    </location>
</feature>
<dbReference type="AlphaFoldDB" id="A0A066TS00"/>
<dbReference type="InterPro" id="IPR003737">
    <property type="entry name" value="GlcNAc_PI_deacetylase-related"/>
</dbReference>
<dbReference type="SUPFAM" id="SSF102588">
    <property type="entry name" value="LmbE-like"/>
    <property type="match status" value="1"/>
</dbReference>
<dbReference type="Proteomes" id="UP000027345">
    <property type="component" value="Unassembled WGS sequence"/>
</dbReference>
<reference evidence="3 4" key="1">
    <citation type="submission" date="2014-05" db="EMBL/GenBank/DDBJ databases">
        <title>Draft genome sequence of Amycolatopsis rifamycinica DSM 46095.</title>
        <authorList>
            <person name="Lal R."/>
            <person name="Saxena A."/>
            <person name="Kumari R."/>
            <person name="Mukherjee U."/>
            <person name="Singh P."/>
            <person name="Sangwan N."/>
            <person name="Mahato N.K."/>
        </authorList>
    </citation>
    <scope>NUCLEOTIDE SEQUENCE [LARGE SCALE GENOMIC DNA]</scope>
    <source>
        <strain evidence="3 4">DSM 46095</strain>
    </source>
</reference>
<dbReference type="EMBL" id="JMQI01000082">
    <property type="protein sequence ID" value="KDN16292.1"/>
    <property type="molecule type" value="Genomic_DNA"/>
</dbReference>
<evidence type="ECO:0000256" key="1">
    <source>
        <dbReference type="ARBA" id="ARBA00022833"/>
    </source>
</evidence>
<evidence type="ECO:0000313" key="3">
    <source>
        <dbReference type="EMBL" id="KDN16292.1"/>
    </source>
</evidence>
<dbReference type="STRING" id="287986.DV20_41360"/>
<dbReference type="OrthoDB" id="6064917at2"/>
<organism evidence="3 4">
    <name type="scientific">Amycolatopsis rifamycinica</name>
    <dbReference type="NCBI Taxonomy" id="287986"/>
    <lineage>
        <taxon>Bacteria</taxon>
        <taxon>Bacillati</taxon>
        <taxon>Actinomycetota</taxon>
        <taxon>Actinomycetes</taxon>
        <taxon>Pseudonocardiales</taxon>
        <taxon>Pseudonocardiaceae</taxon>
        <taxon>Amycolatopsis</taxon>
    </lineage>
</organism>
<dbReference type="InterPro" id="IPR024078">
    <property type="entry name" value="LmbE-like_dom_sf"/>
</dbReference>
<sequence length="304" mass="34028">MRTKIARPLAALVLAAATVAAVHSPAFADTTTTLSFSAHQDDDLLFMNPDIASDVEAGYNVWVTYLTAGEIPCESHDPCGMDYADSRVQGERAAYAETAGVPNSWTYEEMWFGGHPVAVNHLDGTNVHLVFTYIHAAAGPEDNCGDLFRMLHDDSYEARPIDYRPAYTKDSFVGMLRSIIDYVQPDYLRTQSTLGHRERRGDGVADNVDHVAGAILAADADVDGAGNTWIRRDEYQGYVITDYPDNVGGYWRDRKQQIWNAYKPFDYQISPWSWDNVMGKQYRPEGRIFWPGIPWVPPGDFNAC</sequence>
<keyword evidence="1" id="KW-0862">Zinc</keyword>
<protein>
    <recommendedName>
        <fullName evidence="5">GlcNAc-PI de-N-acetylase</fullName>
    </recommendedName>
</protein>
<evidence type="ECO:0000256" key="2">
    <source>
        <dbReference type="SAM" id="SignalP"/>
    </source>
</evidence>
<dbReference type="Gene3D" id="3.40.50.10320">
    <property type="entry name" value="LmbE-like"/>
    <property type="match status" value="1"/>
</dbReference>
<name>A0A066TS00_9PSEU</name>
<keyword evidence="4" id="KW-1185">Reference proteome</keyword>